<keyword evidence="1" id="KW-0732">Signal</keyword>
<proteinExistence type="predicted"/>
<evidence type="ECO:0000313" key="3">
    <source>
        <dbReference type="Proteomes" id="UP000646365"/>
    </source>
</evidence>
<dbReference type="AlphaFoldDB" id="A0A8J2Z0S3"/>
<protein>
    <recommendedName>
        <fullName evidence="4">Alpha/beta hydrolase</fullName>
    </recommendedName>
</protein>
<gene>
    <name evidence="2" type="ORF">GCM10011611_63480</name>
</gene>
<reference evidence="2" key="1">
    <citation type="journal article" date="2014" name="Int. J. Syst. Evol. Microbiol.">
        <title>Complete genome sequence of Corynebacterium casei LMG S-19264T (=DSM 44701T), isolated from a smear-ripened cheese.</title>
        <authorList>
            <consortium name="US DOE Joint Genome Institute (JGI-PGF)"/>
            <person name="Walter F."/>
            <person name="Albersmeier A."/>
            <person name="Kalinowski J."/>
            <person name="Ruckert C."/>
        </authorList>
    </citation>
    <scope>NUCLEOTIDE SEQUENCE</scope>
    <source>
        <strain evidence="2">CGMCC 1.15725</strain>
    </source>
</reference>
<comment type="caution">
    <text evidence="2">The sequence shown here is derived from an EMBL/GenBank/DDBJ whole genome shotgun (WGS) entry which is preliminary data.</text>
</comment>
<dbReference type="SUPFAM" id="SSF53474">
    <property type="entry name" value="alpha/beta-Hydrolases"/>
    <property type="match status" value="1"/>
</dbReference>
<sequence length="355" mass="36996">MPLTAALRRGALALLAGIVAASDASAADETDPHKLPVKVVADQRLAVTGAGGAGVLPLYVTGDWTRPEPAVTRAIIVIHGLLRDADTYLRSAETALSEAGDAGRGTLLIVPQFLADLDIAPHDLPAETLRWGRSSWTGGEPAHRPAPVSSFEAIDAILARLADPDLFPALQTVVVAGHSAGAQVAQRYAVAGNGEAALTQHGVHVRYVVANPSSYVYFSADRPLAAGGTGPFPAATCPDFNQWKYGFEAPPPYVAASTPDALERRYAARDVVYLLGTADIDPNHPALDKSCAAEAEGPYRFARGHAYFAYLQARHPTGFAQSLHDVPGVAHDGGRMLGSTCGLAALFDAPGCPAG</sequence>
<evidence type="ECO:0000256" key="1">
    <source>
        <dbReference type="SAM" id="SignalP"/>
    </source>
</evidence>
<evidence type="ECO:0008006" key="4">
    <source>
        <dbReference type="Google" id="ProtNLM"/>
    </source>
</evidence>
<name>A0A8J2Z0S3_9PROT</name>
<dbReference type="PANTHER" id="PTHR35560:SF3">
    <property type="entry name" value="PEPTIDASE S9 PROLYL OLIGOPEPTIDASE CATALYTIC DOMAIN-CONTAINING PROTEIN"/>
    <property type="match status" value="1"/>
</dbReference>
<dbReference type="PANTHER" id="PTHR35560">
    <property type="entry name" value="BLL0132 PROTEIN"/>
    <property type="match status" value="1"/>
</dbReference>
<feature type="signal peptide" evidence="1">
    <location>
        <begin position="1"/>
        <end position="26"/>
    </location>
</feature>
<dbReference type="InterPro" id="IPR029058">
    <property type="entry name" value="AB_hydrolase_fold"/>
</dbReference>
<dbReference type="EMBL" id="BMJQ01000027">
    <property type="protein sequence ID" value="GGF48351.1"/>
    <property type="molecule type" value="Genomic_DNA"/>
</dbReference>
<dbReference type="RefSeq" id="WP_189052221.1">
    <property type="nucleotide sequence ID" value="NZ_BMJQ01000027.1"/>
</dbReference>
<dbReference type="Gene3D" id="3.40.50.1820">
    <property type="entry name" value="alpha/beta hydrolase"/>
    <property type="match status" value="1"/>
</dbReference>
<evidence type="ECO:0000313" key="2">
    <source>
        <dbReference type="EMBL" id="GGF48351.1"/>
    </source>
</evidence>
<accession>A0A8J2Z0S3</accession>
<feature type="chain" id="PRO_5035266739" description="Alpha/beta hydrolase" evidence="1">
    <location>
        <begin position="27"/>
        <end position="355"/>
    </location>
</feature>
<reference evidence="2" key="2">
    <citation type="submission" date="2020-09" db="EMBL/GenBank/DDBJ databases">
        <authorList>
            <person name="Sun Q."/>
            <person name="Zhou Y."/>
        </authorList>
    </citation>
    <scope>NUCLEOTIDE SEQUENCE</scope>
    <source>
        <strain evidence="2">CGMCC 1.15725</strain>
    </source>
</reference>
<keyword evidence="3" id="KW-1185">Reference proteome</keyword>
<organism evidence="2 3">
    <name type="scientific">Aliidongia dinghuensis</name>
    <dbReference type="NCBI Taxonomy" id="1867774"/>
    <lineage>
        <taxon>Bacteria</taxon>
        <taxon>Pseudomonadati</taxon>
        <taxon>Pseudomonadota</taxon>
        <taxon>Alphaproteobacteria</taxon>
        <taxon>Rhodospirillales</taxon>
        <taxon>Dongiaceae</taxon>
        <taxon>Aliidongia</taxon>
    </lineage>
</organism>
<dbReference type="Proteomes" id="UP000646365">
    <property type="component" value="Unassembled WGS sequence"/>
</dbReference>